<feature type="region of interest" description="Disordered" evidence="1">
    <location>
        <begin position="1"/>
        <end position="20"/>
    </location>
</feature>
<evidence type="ECO:0000313" key="4">
    <source>
        <dbReference type="Proteomes" id="UP000660339"/>
    </source>
</evidence>
<dbReference type="Pfam" id="PF04860">
    <property type="entry name" value="Phage_portal"/>
    <property type="match status" value="1"/>
</dbReference>
<keyword evidence="2" id="KW-1133">Transmembrane helix</keyword>
<dbReference type="AlphaFoldDB" id="A0A8J3PFB6"/>
<evidence type="ECO:0000313" key="3">
    <source>
        <dbReference type="EMBL" id="GIG15496.1"/>
    </source>
</evidence>
<sequence>MLRPQLAPQRQRRRRRRGRAAVRDLISTLTRASNKAPVPYVPASYANGLSHIYSEPKGAEAEMRAYGANGTLFGLVNRLMTTTGSVGWKLWQKAASGKKEDRKEVTRHLALNVWNKPNKFFTQRRLIESGQQHNDLTGETWLIVARNPLARSIPLELWPVRPDRIRPAVHPQEFITGYIYTGPNGEQVPLEIDDVIPMFQPDPENHYRGLGPVQALLRTIDSQKFSEEWNRNFFRNSAKPGGVIEVEERLSDEEFNEFRDRWAESHQGLSNAHRVAILENGMKWVDAKISQREMQFAELAEIAPNRIREAFGFPQFAQGIVEDVNRASAEASDAMYAKWLAVPRLDRWKDALNSVFLPMFGDTAANLEFDYDDPIPPDAAAQNAERESKATAAKTYIDAGFDGDSVKTALDLPDTLKWEKPEPPAPPVMPGQPGQADAKPPAKKPAALRLWNAAPDDTEPDADMEQVQADWEEQLAALLVVWAGITAAQQAELLPQVIAIVAAGDIAALAALTVTVVTATAVLTAAMAAMGARAARRMAAEAAAQGVQVPVPVSLPGLDPIAEAVAQLLGEGLAQAAGKEAVRVYAPGVAAEQVALQVGAHLEGLSDAYLREQLGAALTRAQNVGRLETVRDVPQTIYWASETLDRNTCKPCREIDGTEFESWKAAWDAYGGGTYRACLGRNRCRGTVRATWNPRAGA</sequence>
<feature type="region of interest" description="Disordered" evidence="1">
    <location>
        <begin position="418"/>
        <end position="441"/>
    </location>
</feature>
<keyword evidence="4" id="KW-1185">Reference proteome</keyword>
<proteinExistence type="predicted"/>
<evidence type="ECO:0000256" key="1">
    <source>
        <dbReference type="SAM" id="MobiDB-lite"/>
    </source>
</evidence>
<name>A0A8J3PFB6_9ACTN</name>
<dbReference type="InterPro" id="IPR006944">
    <property type="entry name" value="Phage/GTA_portal"/>
</dbReference>
<feature type="transmembrane region" description="Helical" evidence="2">
    <location>
        <begin position="506"/>
        <end position="529"/>
    </location>
</feature>
<organism evidence="3 4">
    <name type="scientific">Catellatospora methionotrophica</name>
    <dbReference type="NCBI Taxonomy" id="121620"/>
    <lineage>
        <taxon>Bacteria</taxon>
        <taxon>Bacillati</taxon>
        <taxon>Actinomycetota</taxon>
        <taxon>Actinomycetes</taxon>
        <taxon>Micromonosporales</taxon>
        <taxon>Micromonosporaceae</taxon>
        <taxon>Catellatospora</taxon>
    </lineage>
</organism>
<evidence type="ECO:0000256" key="2">
    <source>
        <dbReference type="SAM" id="Phobius"/>
    </source>
</evidence>
<feature type="compositionally biased region" description="Low complexity" evidence="1">
    <location>
        <begin position="431"/>
        <end position="441"/>
    </location>
</feature>
<feature type="compositionally biased region" description="Basic residues" evidence="1">
    <location>
        <begin position="10"/>
        <end position="20"/>
    </location>
</feature>
<protein>
    <recommendedName>
        <fullName evidence="5">Phage portal protein</fullName>
    </recommendedName>
</protein>
<evidence type="ECO:0008006" key="5">
    <source>
        <dbReference type="Google" id="ProtNLM"/>
    </source>
</evidence>
<dbReference type="EMBL" id="BONJ01000020">
    <property type="protein sequence ID" value="GIG15496.1"/>
    <property type="molecule type" value="Genomic_DNA"/>
</dbReference>
<dbReference type="Proteomes" id="UP000660339">
    <property type="component" value="Unassembled WGS sequence"/>
</dbReference>
<comment type="caution">
    <text evidence="3">The sequence shown here is derived from an EMBL/GenBank/DDBJ whole genome shotgun (WGS) entry which is preliminary data.</text>
</comment>
<accession>A0A8J3PFB6</accession>
<keyword evidence="2" id="KW-0812">Transmembrane</keyword>
<reference evidence="3" key="1">
    <citation type="submission" date="2021-01" db="EMBL/GenBank/DDBJ databases">
        <title>Whole genome shotgun sequence of Catellatospora methionotrophica NBRC 14553.</title>
        <authorList>
            <person name="Komaki H."/>
            <person name="Tamura T."/>
        </authorList>
    </citation>
    <scope>NUCLEOTIDE SEQUENCE</scope>
    <source>
        <strain evidence="3">NBRC 14553</strain>
    </source>
</reference>
<keyword evidence="2" id="KW-0472">Membrane</keyword>
<gene>
    <name evidence="3" type="ORF">Cme02nite_38280</name>
</gene>